<dbReference type="Pfam" id="PF19300">
    <property type="entry name" value="BPD_transp_1_N"/>
    <property type="match status" value="1"/>
</dbReference>
<feature type="transmembrane region" description="Helical" evidence="7">
    <location>
        <begin position="9"/>
        <end position="30"/>
    </location>
</feature>
<feature type="transmembrane region" description="Helical" evidence="7">
    <location>
        <begin position="242"/>
        <end position="264"/>
    </location>
</feature>
<feature type="domain" description="ABC transmembrane type-1" evidence="8">
    <location>
        <begin position="95"/>
        <end position="300"/>
    </location>
</feature>
<dbReference type="KEGG" id="yti:FNA67_02410"/>
<keyword evidence="4 7" id="KW-0812">Transmembrane</keyword>
<dbReference type="PROSITE" id="PS50928">
    <property type="entry name" value="ABC_TM1"/>
    <property type="match status" value="1"/>
</dbReference>
<proteinExistence type="inferred from homology"/>
<keyword evidence="3" id="KW-1003">Cell membrane</keyword>
<dbReference type="GO" id="GO:0055085">
    <property type="term" value="P:transmembrane transport"/>
    <property type="evidence" value="ECO:0007669"/>
    <property type="project" value="InterPro"/>
</dbReference>
<dbReference type="EMBL" id="CP041690">
    <property type="protein sequence ID" value="QEE19095.1"/>
    <property type="molecule type" value="Genomic_DNA"/>
</dbReference>
<keyword evidence="10" id="KW-1185">Reference proteome</keyword>
<comment type="similarity">
    <text evidence="7">Belongs to the binding-protein-dependent transport system permease family.</text>
</comment>
<dbReference type="RefSeq" id="WP_147654926.1">
    <property type="nucleotide sequence ID" value="NZ_BMFM01000001.1"/>
</dbReference>
<organism evidence="9 10">
    <name type="scientific">Paradevosia tibetensis</name>
    <dbReference type="NCBI Taxonomy" id="1447062"/>
    <lineage>
        <taxon>Bacteria</taxon>
        <taxon>Pseudomonadati</taxon>
        <taxon>Pseudomonadota</taxon>
        <taxon>Alphaproteobacteria</taxon>
        <taxon>Hyphomicrobiales</taxon>
        <taxon>Devosiaceae</taxon>
        <taxon>Paradevosia</taxon>
    </lineage>
</organism>
<evidence type="ECO:0000259" key="8">
    <source>
        <dbReference type="PROSITE" id="PS50928"/>
    </source>
</evidence>
<keyword evidence="2 7" id="KW-0813">Transport</keyword>
<dbReference type="PANTHER" id="PTHR43163:SF3">
    <property type="entry name" value="PEPTIDE ABC TRANSPORTER PERMEASE PROTEIN"/>
    <property type="match status" value="1"/>
</dbReference>
<feature type="transmembrane region" description="Helical" evidence="7">
    <location>
        <begin position="178"/>
        <end position="197"/>
    </location>
</feature>
<keyword evidence="5 7" id="KW-1133">Transmembrane helix</keyword>
<dbReference type="PANTHER" id="PTHR43163">
    <property type="entry name" value="DIPEPTIDE TRANSPORT SYSTEM PERMEASE PROTEIN DPPB-RELATED"/>
    <property type="match status" value="1"/>
</dbReference>
<evidence type="ECO:0000256" key="6">
    <source>
        <dbReference type="ARBA" id="ARBA00023136"/>
    </source>
</evidence>
<dbReference type="InterPro" id="IPR045621">
    <property type="entry name" value="BPD_transp_1_N"/>
</dbReference>
<dbReference type="Pfam" id="PF00528">
    <property type="entry name" value="BPD_transp_1"/>
    <property type="match status" value="1"/>
</dbReference>
<dbReference type="SUPFAM" id="SSF161098">
    <property type="entry name" value="MetI-like"/>
    <property type="match status" value="1"/>
</dbReference>
<feature type="transmembrane region" description="Helical" evidence="7">
    <location>
        <begin position="284"/>
        <end position="307"/>
    </location>
</feature>
<dbReference type="AlphaFoldDB" id="A0A5B9DJN4"/>
<evidence type="ECO:0000256" key="7">
    <source>
        <dbReference type="RuleBase" id="RU363032"/>
    </source>
</evidence>
<dbReference type="InterPro" id="IPR000515">
    <property type="entry name" value="MetI-like"/>
</dbReference>
<evidence type="ECO:0000256" key="4">
    <source>
        <dbReference type="ARBA" id="ARBA00022692"/>
    </source>
</evidence>
<evidence type="ECO:0000313" key="10">
    <source>
        <dbReference type="Proteomes" id="UP000321062"/>
    </source>
</evidence>
<dbReference type="InterPro" id="IPR035906">
    <property type="entry name" value="MetI-like_sf"/>
</dbReference>
<evidence type="ECO:0000256" key="3">
    <source>
        <dbReference type="ARBA" id="ARBA00022475"/>
    </source>
</evidence>
<reference evidence="9 10" key="1">
    <citation type="journal article" date="2015" name="Int. J. Syst. Evol. Microbiol.">
        <title>Youhaiella tibetensis gen. nov., sp. nov., isolated from subsurface sediment.</title>
        <authorList>
            <person name="Wang Y.X."/>
            <person name="Huang F.Q."/>
            <person name="Nogi Y."/>
            <person name="Pang S.J."/>
            <person name="Wang P.K."/>
            <person name="Lv J."/>
        </authorList>
    </citation>
    <scope>NUCLEOTIDE SEQUENCE [LARGE SCALE GENOMIC DNA]</scope>
    <source>
        <strain evidence="10">fig4</strain>
    </source>
</reference>
<protein>
    <submittedName>
        <fullName evidence="9">ABC transporter permease</fullName>
    </submittedName>
</protein>
<evidence type="ECO:0000313" key="9">
    <source>
        <dbReference type="EMBL" id="QEE19095.1"/>
    </source>
</evidence>
<feature type="transmembrane region" description="Helical" evidence="7">
    <location>
        <begin position="101"/>
        <end position="122"/>
    </location>
</feature>
<dbReference type="CDD" id="cd06261">
    <property type="entry name" value="TM_PBP2"/>
    <property type="match status" value="1"/>
</dbReference>
<sequence length="318" mass="33983">MLTFLLRRLALIGAMLLILSALVFTLVQLLPGDLATTILGSQATPEQYAALRSQLGLDQPVWIRYFTWLLDFLRGDWGHSASLDQPVRDVVLSRFGNTLKLAAVALVILIPTSIAAGIAAAMNEGGPIDKLISVGGATLTVIPEFVSGIILMIVFSVGLKWFPINAMAPADAGFIETIHHLILPALPVVFVSFGYIAKMARSGTLEVLEAPYIRTATFKGLSRGQIVVRHVLRNALPPTISLSLLQASFIMGGLVVVEQLFTYPGLGKLLLDASTSHDVQTLEAAVLVAGIVVMVMTLLSDLTLAILDPRVRIGGGAR</sequence>
<evidence type="ECO:0000256" key="2">
    <source>
        <dbReference type="ARBA" id="ARBA00022448"/>
    </source>
</evidence>
<feature type="transmembrane region" description="Helical" evidence="7">
    <location>
        <begin position="134"/>
        <end position="158"/>
    </location>
</feature>
<dbReference type="Proteomes" id="UP000321062">
    <property type="component" value="Chromosome"/>
</dbReference>
<comment type="subcellular location">
    <subcellularLocation>
        <location evidence="1 7">Cell membrane</location>
        <topology evidence="1 7">Multi-pass membrane protein</topology>
    </subcellularLocation>
</comment>
<accession>A0A5B9DJN4</accession>
<dbReference type="GO" id="GO:0005886">
    <property type="term" value="C:plasma membrane"/>
    <property type="evidence" value="ECO:0007669"/>
    <property type="project" value="UniProtKB-SubCell"/>
</dbReference>
<evidence type="ECO:0000256" key="1">
    <source>
        <dbReference type="ARBA" id="ARBA00004651"/>
    </source>
</evidence>
<name>A0A5B9DJN4_9HYPH</name>
<evidence type="ECO:0000256" key="5">
    <source>
        <dbReference type="ARBA" id="ARBA00022989"/>
    </source>
</evidence>
<keyword evidence="6 7" id="KW-0472">Membrane</keyword>
<gene>
    <name evidence="9" type="ORF">FNA67_02410</name>
</gene>
<dbReference type="Gene3D" id="1.10.3720.10">
    <property type="entry name" value="MetI-like"/>
    <property type="match status" value="1"/>
</dbReference>
<dbReference type="OrthoDB" id="9805855at2"/>